<keyword evidence="3" id="KW-1185">Reference proteome</keyword>
<dbReference type="AlphaFoldDB" id="A0A8K1ZWD5"/>
<evidence type="ECO:0000313" key="3">
    <source>
        <dbReference type="Proteomes" id="UP000607397"/>
    </source>
</evidence>
<dbReference type="PANTHER" id="PTHR34068">
    <property type="entry name" value="UPF0145 PROTEIN YBJQ"/>
    <property type="match status" value="1"/>
</dbReference>
<proteinExistence type="inferred from homology"/>
<comment type="similarity">
    <text evidence="1">Belongs to the UPF0145 family.</text>
</comment>
<accession>A0A8K1ZWD5</accession>
<name>A0A8K1ZWD5_9CYAN</name>
<dbReference type="Gene3D" id="3.30.110.70">
    <property type="entry name" value="Hypothetical protein apc22750. Chain B"/>
    <property type="match status" value="1"/>
</dbReference>
<protein>
    <submittedName>
        <fullName evidence="2">Heavy metal-binding domain-containing protein</fullName>
    </submittedName>
</protein>
<dbReference type="EMBL" id="WVIC01000009">
    <property type="protein sequence ID" value="NCJ06108.1"/>
    <property type="molecule type" value="Genomic_DNA"/>
</dbReference>
<reference evidence="2" key="1">
    <citation type="submission" date="2019-12" db="EMBL/GenBank/DDBJ databases">
        <title>High-Quality draft genome sequences of three cyanobacteria isolated from the limestone walls of the Old Cathedral of Coimbra.</title>
        <authorList>
            <person name="Tiago I."/>
            <person name="Soares F."/>
            <person name="Portugal A."/>
        </authorList>
    </citation>
    <scope>NUCLEOTIDE SEQUENCE [LARGE SCALE GENOMIC DNA]</scope>
    <source>
        <strain evidence="2">C</strain>
    </source>
</reference>
<dbReference type="InterPro" id="IPR002765">
    <property type="entry name" value="UPF0145_YbjQ-like"/>
</dbReference>
<evidence type="ECO:0000256" key="1">
    <source>
        <dbReference type="ARBA" id="ARBA00010751"/>
    </source>
</evidence>
<comment type="caution">
    <text evidence="2">The sequence shown here is derived from an EMBL/GenBank/DDBJ whole genome shotgun (WGS) entry which is preliminary data.</text>
</comment>
<gene>
    <name evidence="2" type="ORF">GS597_06175</name>
</gene>
<dbReference type="Proteomes" id="UP000607397">
    <property type="component" value="Unassembled WGS sequence"/>
</dbReference>
<organism evidence="2 3">
    <name type="scientific">Petrachloros mirabilis ULC683</name>
    <dbReference type="NCBI Taxonomy" id="2781853"/>
    <lineage>
        <taxon>Bacteria</taxon>
        <taxon>Bacillati</taxon>
        <taxon>Cyanobacteriota</taxon>
        <taxon>Cyanophyceae</taxon>
        <taxon>Synechococcales</taxon>
        <taxon>Petrachlorosaceae</taxon>
        <taxon>Petrachloros</taxon>
        <taxon>Petrachloros mirabilis</taxon>
    </lineage>
</organism>
<evidence type="ECO:0000313" key="2">
    <source>
        <dbReference type="EMBL" id="NCJ06108.1"/>
    </source>
</evidence>
<dbReference type="RefSeq" id="WP_161824586.1">
    <property type="nucleotide sequence ID" value="NZ_WVIC01000009.1"/>
</dbReference>
<dbReference type="SUPFAM" id="SSF117782">
    <property type="entry name" value="YbjQ-like"/>
    <property type="match status" value="1"/>
</dbReference>
<dbReference type="Pfam" id="PF01906">
    <property type="entry name" value="YbjQ_1"/>
    <property type="match status" value="1"/>
</dbReference>
<dbReference type="InterPro" id="IPR035439">
    <property type="entry name" value="UPF0145_dom_sf"/>
</dbReference>
<sequence length="147" mass="16140">MIELLIFLGLLAIGYSVGSLLERRHFEDLAQREQQTQGVMLLNIGAKPPLPPAQAAQLFMGSVVISSDYFKTFLALLFNLMGGRIESYETLLERGRREALLRMKEEAIAWGATQVINVRLETASLGDQSGQSGLVALEVIAYGTGIR</sequence>